<dbReference type="InterPro" id="IPR036440">
    <property type="entry name" value="Peptidase_C15-like_sf"/>
</dbReference>
<dbReference type="GO" id="GO:0006508">
    <property type="term" value="P:proteolysis"/>
    <property type="evidence" value="ECO:0007669"/>
    <property type="project" value="UniProtKB-KW"/>
</dbReference>
<evidence type="ECO:0000256" key="3">
    <source>
        <dbReference type="ARBA" id="ARBA00022801"/>
    </source>
</evidence>
<sequence>MPAVQGSNDGQQQSSEVPPNAFRVLVTGFGPFLNYEENPSWLAVKPLQNTVLHTDIHIDNIVPTTTPSSSIAPTAAAQASLDINSQPRPIHITTLKVPVTYEAVLAIVPGLHARPPVLPPDAPEDCAEPPPSNYDFVFHIGVAGRGPLRMERISHKLGYHMKDATGKLAPVVKVSPKDFSRRGDPVGPAPAGGVGAGTSGSGGMHVGGGNLPSAAEIIERERLGIDHVEGGDTNLRPTRGFGATYETFPDEITTSIDVTRLVHDLKRSGIEQIYTSMDAGHYLCDFIYYCSLAEVKRSTKPYEKRRNTQVLFLHCPPVNQPLSTEEVTDAIKRIVVWVCGEQQLDDAKDEAVVVA</sequence>
<gene>
    <name evidence="5" type="ORF">M413DRAFT_437745</name>
</gene>
<dbReference type="EMBL" id="KN831768">
    <property type="protein sequence ID" value="KIM48520.1"/>
    <property type="molecule type" value="Genomic_DNA"/>
</dbReference>
<evidence type="ECO:0000256" key="4">
    <source>
        <dbReference type="ARBA" id="ARBA00022807"/>
    </source>
</evidence>
<keyword evidence="4" id="KW-0788">Thiol protease</keyword>
<dbReference type="PANTHER" id="PTHR23402">
    <property type="entry name" value="PROTEASE FAMILY C15 PYROGLUTAMYL-PEPTIDASE I-RELATED"/>
    <property type="match status" value="1"/>
</dbReference>
<keyword evidence="2" id="KW-0645">Protease</keyword>
<comment type="similarity">
    <text evidence="1">Belongs to the peptidase C15 family.</text>
</comment>
<dbReference type="GO" id="GO:0008234">
    <property type="term" value="F:cysteine-type peptidase activity"/>
    <property type="evidence" value="ECO:0007669"/>
    <property type="project" value="UniProtKB-KW"/>
</dbReference>
<dbReference type="STRING" id="686832.A0A0C3CIG0"/>
<dbReference type="SUPFAM" id="SSF53182">
    <property type="entry name" value="Pyrrolidone carboxyl peptidase (pyroglutamate aminopeptidase)"/>
    <property type="match status" value="1"/>
</dbReference>
<evidence type="ECO:0000313" key="6">
    <source>
        <dbReference type="Proteomes" id="UP000053424"/>
    </source>
</evidence>
<dbReference type="Gene3D" id="3.40.630.20">
    <property type="entry name" value="Peptidase C15, pyroglutamyl peptidase I-like"/>
    <property type="match status" value="1"/>
</dbReference>
<dbReference type="OrthoDB" id="407146at2759"/>
<dbReference type="AlphaFoldDB" id="A0A0C3CIG0"/>
<dbReference type="HOGENOM" id="CLU_043960_1_0_1"/>
<organism evidence="5 6">
    <name type="scientific">Hebeloma cylindrosporum</name>
    <dbReference type="NCBI Taxonomy" id="76867"/>
    <lineage>
        <taxon>Eukaryota</taxon>
        <taxon>Fungi</taxon>
        <taxon>Dikarya</taxon>
        <taxon>Basidiomycota</taxon>
        <taxon>Agaricomycotina</taxon>
        <taxon>Agaricomycetes</taxon>
        <taxon>Agaricomycetidae</taxon>
        <taxon>Agaricales</taxon>
        <taxon>Agaricineae</taxon>
        <taxon>Hymenogastraceae</taxon>
        <taxon>Hebeloma</taxon>
    </lineage>
</organism>
<reference evidence="5 6" key="1">
    <citation type="submission" date="2014-04" db="EMBL/GenBank/DDBJ databases">
        <authorList>
            <consortium name="DOE Joint Genome Institute"/>
            <person name="Kuo A."/>
            <person name="Gay G."/>
            <person name="Dore J."/>
            <person name="Kohler A."/>
            <person name="Nagy L.G."/>
            <person name="Floudas D."/>
            <person name="Copeland A."/>
            <person name="Barry K.W."/>
            <person name="Cichocki N."/>
            <person name="Veneault-Fourrey C."/>
            <person name="LaButti K."/>
            <person name="Lindquist E.A."/>
            <person name="Lipzen A."/>
            <person name="Lundell T."/>
            <person name="Morin E."/>
            <person name="Murat C."/>
            <person name="Sun H."/>
            <person name="Tunlid A."/>
            <person name="Henrissat B."/>
            <person name="Grigoriev I.V."/>
            <person name="Hibbett D.S."/>
            <person name="Martin F."/>
            <person name="Nordberg H.P."/>
            <person name="Cantor M.N."/>
            <person name="Hua S.X."/>
        </authorList>
    </citation>
    <scope>NUCLEOTIDE SEQUENCE [LARGE SCALE GENOMIC DNA]</scope>
    <source>
        <strain evidence="6">h7</strain>
    </source>
</reference>
<dbReference type="Pfam" id="PF01470">
    <property type="entry name" value="Peptidase_C15"/>
    <property type="match status" value="1"/>
</dbReference>
<protein>
    <recommendedName>
        <fullName evidence="7">Peptidase C15, pyroglutamyl peptidase I-like protein</fullName>
    </recommendedName>
</protein>
<dbReference type="InterPro" id="IPR016125">
    <property type="entry name" value="Peptidase_C15-like"/>
</dbReference>
<evidence type="ECO:0008006" key="7">
    <source>
        <dbReference type="Google" id="ProtNLM"/>
    </source>
</evidence>
<evidence type="ECO:0000256" key="2">
    <source>
        <dbReference type="ARBA" id="ARBA00022670"/>
    </source>
</evidence>
<keyword evidence="6" id="KW-1185">Reference proteome</keyword>
<dbReference type="Proteomes" id="UP000053424">
    <property type="component" value="Unassembled WGS sequence"/>
</dbReference>
<proteinExistence type="inferred from homology"/>
<reference evidence="6" key="2">
    <citation type="submission" date="2015-01" db="EMBL/GenBank/DDBJ databases">
        <title>Evolutionary Origins and Diversification of the Mycorrhizal Mutualists.</title>
        <authorList>
            <consortium name="DOE Joint Genome Institute"/>
            <consortium name="Mycorrhizal Genomics Consortium"/>
            <person name="Kohler A."/>
            <person name="Kuo A."/>
            <person name="Nagy L.G."/>
            <person name="Floudas D."/>
            <person name="Copeland A."/>
            <person name="Barry K.W."/>
            <person name="Cichocki N."/>
            <person name="Veneault-Fourrey C."/>
            <person name="LaButti K."/>
            <person name="Lindquist E.A."/>
            <person name="Lipzen A."/>
            <person name="Lundell T."/>
            <person name="Morin E."/>
            <person name="Murat C."/>
            <person name="Riley R."/>
            <person name="Ohm R."/>
            <person name="Sun H."/>
            <person name="Tunlid A."/>
            <person name="Henrissat B."/>
            <person name="Grigoriev I.V."/>
            <person name="Hibbett D.S."/>
            <person name="Martin F."/>
        </authorList>
    </citation>
    <scope>NUCLEOTIDE SEQUENCE [LARGE SCALE GENOMIC DNA]</scope>
    <source>
        <strain evidence="6">h7</strain>
    </source>
</reference>
<evidence type="ECO:0000313" key="5">
    <source>
        <dbReference type="EMBL" id="KIM48520.1"/>
    </source>
</evidence>
<name>A0A0C3CIG0_HEBCY</name>
<accession>A0A0C3CIG0</accession>
<keyword evidence="3" id="KW-0378">Hydrolase</keyword>
<evidence type="ECO:0000256" key="1">
    <source>
        <dbReference type="ARBA" id="ARBA00006641"/>
    </source>
</evidence>
<dbReference type="PANTHER" id="PTHR23402:SF1">
    <property type="entry name" value="PYROGLUTAMYL-PEPTIDASE I"/>
    <property type="match status" value="1"/>
</dbReference>